<dbReference type="GO" id="GO:0031175">
    <property type="term" value="P:neuron projection development"/>
    <property type="evidence" value="ECO:0007669"/>
    <property type="project" value="TreeGrafter"/>
</dbReference>
<accession>A0A834Y0N6</accession>
<dbReference type="GO" id="GO:0051301">
    <property type="term" value="P:cell division"/>
    <property type="evidence" value="ECO:0007669"/>
    <property type="project" value="UniProtKB-KW"/>
</dbReference>
<dbReference type="GO" id="GO:0005829">
    <property type="term" value="C:cytosol"/>
    <property type="evidence" value="ECO:0007669"/>
    <property type="project" value="TreeGrafter"/>
</dbReference>
<dbReference type="InterPro" id="IPR016024">
    <property type="entry name" value="ARM-type_fold"/>
</dbReference>
<dbReference type="PANTHER" id="PTHR13255">
    <property type="entry name" value="ATAXIN-10"/>
    <property type="match status" value="1"/>
</dbReference>
<proteinExistence type="inferred from homology"/>
<dbReference type="InterPro" id="IPR051374">
    <property type="entry name" value="Ataxin-10/CTR86_families"/>
</dbReference>
<evidence type="ECO:0000256" key="3">
    <source>
        <dbReference type="ARBA" id="ARBA00022618"/>
    </source>
</evidence>
<evidence type="ECO:0000256" key="4">
    <source>
        <dbReference type="ARBA" id="ARBA00023306"/>
    </source>
</evidence>
<dbReference type="Proteomes" id="UP000639338">
    <property type="component" value="Unassembled WGS sequence"/>
</dbReference>
<feature type="domain" description="Ataxin-10" evidence="6">
    <location>
        <begin position="400"/>
        <end position="492"/>
    </location>
</feature>
<keyword evidence="4" id="KW-0131">Cell cycle</keyword>
<dbReference type="OrthoDB" id="379794at2759"/>
<organism evidence="7 8">
    <name type="scientific">Aphidius gifuensis</name>
    <name type="common">Parasitoid wasp</name>
    <dbReference type="NCBI Taxonomy" id="684658"/>
    <lineage>
        <taxon>Eukaryota</taxon>
        <taxon>Metazoa</taxon>
        <taxon>Ecdysozoa</taxon>
        <taxon>Arthropoda</taxon>
        <taxon>Hexapoda</taxon>
        <taxon>Insecta</taxon>
        <taxon>Pterygota</taxon>
        <taxon>Neoptera</taxon>
        <taxon>Endopterygota</taxon>
        <taxon>Hymenoptera</taxon>
        <taxon>Apocrita</taxon>
        <taxon>Ichneumonoidea</taxon>
        <taxon>Braconidae</taxon>
        <taxon>Aphidiinae</taxon>
        <taxon>Aphidius</taxon>
    </lineage>
</organism>
<comment type="similarity">
    <text evidence="1">Belongs to the ataxin-10 family.</text>
</comment>
<dbReference type="InterPro" id="IPR019156">
    <property type="entry name" value="Ataxin-10_domain"/>
</dbReference>
<dbReference type="EMBL" id="JACMRX010000001">
    <property type="protein sequence ID" value="KAF7997155.1"/>
    <property type="molecule type" value="Genomic_DNA"/>
</dbReference>
<keyword evidence="3" id="KW-0132">Cell division</keyword>
<dbReference type="Pfam" id="PF09759">
    <property type="entry name" value="Atx10homo_assoc"/>
    <property type="match status" value="1"/>
</dbReference>
<dbReference type="SUPFAM" id="SSF48371">
    <property type="entry name" value="ARM repeat"/>
    <property type="match status" value="1"/>
</dbReference>
<dbReference type="AlphaFoldDB" id="A0A834Y0N6"/>
<gene>
    <name evidence="7" type="ORF">HCN44_005432</name>
</gene>
<sequence>MQVYERLSCYSTREDWKNLTNLLQEENIIKNENGVINRQMLAKLAELLTRRNISLPMDLMMLILKCFMDSCDKLLNKPQQLNAINENIQVNCWNDLYKSISEDDKFWIDNKNLCDNYFPYEGVGQWVIDYLTNNLSKINDEYLKFIKRCICLLCNIICVSPQYDLPKFIQSINFNSTILKLLEIDDKLVRHPLCALIHNIIYNSKETIFNDSELKLIIADLIEDNTININPAYDSIMFLVKTSPKFLSIVYNDLSDDRKLNLLEMIHQNLKDIVYDNNNDNDKTTVITNEGIIFLKERFKRRSDLILKTEKSYLDGMEPTEVTMLLDILALISSNEQYNEIVLQIDTSLLINALYLLRAFHAAGKKDEENNFTPLLKLNDIAPNSSNRTTDPEKHPAFGFKAGLVRLIGNLVHKHKKNQDTVRENDGIALLLDCCNIDARNPLILQWTIIAIRNLCQNNFDNQKIIQDSSKIKTIDSSVLQSMGRILDGDPQTGKTIGVVQLPKKE</sequence>
<dbReference type="InterPro" id="IPR011989">
    <property type="entry name" value="ARM-like"/>
</dbReference>
<reference evidence="7 8" key="1">
    <citation type="submission" date="2020-08" db="EMBL/GenBank/DDBJ databases">
        <title>Aphidius gifuensis genome sequencing and assembly.</title>
        <authorList>
            <person name="Du Z."/>
        </authorList>
    </citation>
    <scope>NUCLEOTIDE SEQUENCE [LARGE SCALE GENOMIC DNA]</scope>
    <source>
        <strain evidence="7">YNYX2018</strain>
        <tissue evidence="7">Adults</tissue>
    </source>
</reference>
<comment type="function">
    <text evidence="5">May play a role in the regulation of cytokinesis. May play a role in signaling by stimulating protein glycosylation. Induces neuritogenesis by activating the Ras-MAP kinase pathway and is necessary for the survival of cerebellar neurons. Does not appear to play a major role in ciliogenesis.</text>
</comment>
<evidence type="ECO:0000259" key="6">
    <source>
        <dbReference type="Pfam" id="PF09759"/>
    </source>
</evidence>
<dbReference type="PANTHER" id="PTHR13255:SF0">
    <property type="entry name" value="ATAXIN-10"/>
    <property type="match status" value="1"/>
</dbReference>
<evidence type="ECO:0000256" key="1">
    <source>
        <dbReference type="ARBA" id="ARBA00008384"/>
    </source>
</evidence>
<evidence type="ECO:0000313" key="7">
    <source>
        <dbReference type="EMBL" id="KAF7997155.1"/>
    </source>
</evidence>
<evidence type="ECO:0000256" key="2">
    <source>
        <dbReference type="ARBA" id="ARBA00018804"/>
    </source>
</evidence>
<comment type="caution">
    <text evidence="7">The sequence shown here is derived from an EMBL/GenBank/DDBJ whole genome shotgun (WGS) entry which is preliminary data.</text>
</comment>
<keyword evidence="8" id="KW-1185">Reference proteome</keyword>
<evidence type="ECO:0000313" key="8">
    <source>
        <dbReference type="Proteomes" id="UP000639338"/>
    </source>
</evidence>
<evidence type="ECO:0000256" key="5">
    <source>
        <dbReference type="ARBA" id="ARBA00045173"/>
    </source>
</evidence>
<protein>
    <recommendedName>
        <fullName evidence="2">Ataxin-10</fullName>
    </recommendedName>
</protein>
<dbReference type="Gene3D" id="1.25.10.10">
    <property type="entry name" value="Leucine-rich Repeat Variant"/>
    <property type="match status" value="1"/>
</dbReference>
<name>A0A834Y0N6_APHGI</name>